<dbReference type="InterPro" id="IPR019542">
    <property type="entry name" value="Enhancer_polycomb-like_N"/>
</dbReference>
<dbReference type="Pfam" id="PF10513">
    <property type="entry name" value="EPL1"/>
    <property type="match status" value="1"/>
</dbReference>
<dbReference type="PANTHER" id="PTHR14898">
    <property type="entry name" value="ENHANCER OF POLYCOMB"/>
    <property type="match status" value="1"/>
</dbReference>
<protein>
    <recommendedName>
        <fullName evidence="6">Enhancer of polycomb-like protein</fullName>
    </recommendedName>
</protein>
<dbReference type="Proteomes" id="UP001186944">
    <property type="component" value="Unassembled WGS sequence"/>
</dbReference>
<proteinExistence type="inferred from homology"/>
<keyword evidence="3 6" id="KW-0805">Transcription regulation</keyword>
<reference evidence="9" key="1">
    <citation type="submission" date="2019-08" db="EMBL/GenBank/DDBJ databases">
        <title>The improved chromosome-level genome for the pearl oyster Pinctada fucata martensii using PacBio sequencing and Hi-C.</title>
        <authorList>
            <person name="Zheng Z."/>
        </authorList>
    </citation>
    <scope>NUCLEOTIDE SEQUENCE</scope>
    <source>
        <strain evidence="9">ZZ-2019</strain>
        <tissue evidence="9">Adductor muscle</tissue>
    </source>
</reference>
<feature type="compositionally biased region" description="Polar residues" evidence="7">
    <location>
        <begin position="543"/>
        <end position="561"/>
    </location>
</feature>
<evidence type="ECO:0000256" key="3">
    <source>
        <dbReference type="ARBA" id="ARBA00023015"/>
    </source>
</evidence>
<sequence length="742" mass="83936">MSKVSFRARALDATKPMPVYKADEIPDLPDFATINRSVPQMPTGMEKEEETEHHLQRALSAQQVYGTSEVLVIPIPEIEHVDQRYSHLYKNDFKTSKQFVHIQAFGMDQEIPDYDMDSEDENWVSEQSKKMEVSPVKFEEMMDRLEKGSGQQVVTLPEAKLLLKEDDDLIIAVYDYWLNKRLKHEHPLIMQVKTEKRDGSTTNNPYVAFRRRTEKMQTRKNRKNDETSYEKMLKLKRDLNRAVTILEMIKRREKAKKELLQLNIEIVDKRYQLEDYEGKMLQDAEAIRHKMPSFTLPIYSSWGRGLNGEESVVRKKREYKKRKYKHANQQVNQNATVQHSHYNDIDVLHPEVYSSDDEPFSPGLSPSDHEDENDPDGPFAFKRRRNCNYYAPILGRLGNWPWCGPEEGGTGEKKYRYNLTSISQPPRCVGYGRRRVGRGGRILIDRSYSEWDDVLHHVDNGSGSYSSTVGDYITYIRENKIPHFRPHSPTPEDRLRQEKSSMPKSQEDSLEFNLESFQSHKEQLRQMQRNQQEKLLKQESTELDVSNNSLEHSFSSQPTSRFTLDSDSAKFAVTAVLNSSQIHDVKPGANITSSSSSSTSLIMSSLMSSVPSSSSSSSLSPLVLSSRPCEGPISKVQTVTSATTVLPSISSLTQSLTNGPVLDTVNIGKTHGLSTSPAANVLQLNFPLNNNTPQHSVISSSSNLSSSLSSVLTSSSAFSSKGVSSATLLKNIAVPGPFKNSK</sequence>
<dbReference type="AlphaFoldDB" id="A0AA89C8N0"/>
<keyword evidence="5 6" id="KW-0539">Nucleus</keyword>
<keyword evidence="10" id="KW-1185">Reference proteome</keyword>
<name>A0AA89C8N0_PINIB</name>
<keyword evidence="4 6" id="KW-0804">Transcription</keyword>
<feature type="compositionally biased region" description="Basic and acidic residues" evidence="7">
    <location>
        <begin position="490"/>
        <end position="507"/>
    </location>
</feature>
<feature type="region of interest" description="Disordered" evidence="7">
    <location>
        <begin position="354"/>
        <end position="379"/>
    </location>
</feature>
<evidence type="ECO:0000256" key="2">
    <source>
        <dbReference type="ARBA" id="ARBA00008035"/>
    </source>
</evidence>
<evidence type="ECO:0000256" key="7">
    <source>
        <dbReference type="SAM" id="MobiDB-lite"/>
    </source>
</evidence>
<comment type="subcellular location">
    <subcellularLocation>
        <location evidence="1 6">Nucleus</location>
    </subcellularLocation>
</comment>
<evidence type="ECO:0000256" key="1">
    <source>
        <dbReference type="ARBA" id="ARBA00004123"/>
    </source>
</evidence>
<organism evidence="9 10">
    <name type="scientific">Pinctada imbricata</name>
    <name type="common">Atlantic pearl-oyster</name>
    <name type="synonym">Pinctada martensii</name>
    <dbReference type="NCBI Taxonomy" id="66713"/>
    <lineage>
        <taxon>Eukaryota</taxon>
        <taxon>Metazoa</taxon>
        <taxon>Spiralia</taxon>
        <taxon>Lophotrochozoa</taxon>
        <taxon>Mollusca</taxon>
        <taxon>Bivalvia</taxon>
        <taxon>Autobranchia</taxon>
        <taxon>Pteriomorphia</taxon>
        <taxon>Pterioida</taxon>
        <taxon>Pterioidea</taxon>
        <taxon>Pteriidae</taxon>
        <taxon>Pinctada</taxon>
    </lineage>
</organism>
<comment type="caution">
    <text evidence="9">The sequence shown here is derived from an EMBL/GenBank/DDBJ whole genome shotgun (WGS) entry which is preliminary data.</text>
</comment>
<evidence type="ECO:0000259" key="8">
    <source>
        <dbReference type="Pfam" id="PF10513"/>
    </source>
</evidence>
<dbReference type="GO" id="GO:0006357">
    <property type="term" value="P:regulation of transcription by RNA polymerase II"/>
    <property type="evidence" value="ECO:0007669"/>
    <property type="project" value="InterPro"/>
</dbReference>
<evidence type="ECO:0000256" key="5">
    <source>
        <dbReference type="ARBA" id="ARBA00023242"/>
    </source>
</evidence>
<evidence type="ECO:0000256" key="6">
    <source>
        <dbReference type="RuleBase" id="RU361124"/>
    </source>
</evidence>
<feature type="domain" description="Enhancer of polycomb-like N-terminal" evidence="8">
    <location>
        <begin position="7"/>
        <end position="147"/>
    </location>
</feature>
<feature type="region of interest" description="Disordered" evidence="7">
    <location>
        <begin position="540"/>
        <end position="561"/>
    </location>
</feature>
<dbReference type="InterPro" id="IPR024943">
    <property type="entry name" value="Enhancer_polycomb"/>
</dbReference>
<dbReference type="EMBL" id="VSWD01000003">
    <property type="protein sequence ID" value="KAK3105710.1"/>
    <property type="molecule type" value="Genomic_DNA"/>
</dbReference>
<evidence type="ECO:0000313" key="10">
    <source>
        <dbReference type="Proteomes" id="UP001186944"/>
    </source>
</evidence>
<comment type="similarity">
    <text evidence="2 6">Belongs to the enhancer of polycomb family.</text>
</comment>
<evidence type="ECO:0000313" key="9">
    <source>
        <dbReference type="EMBL" id="KAK3105710.1"/>
    </source>
</evidence>
<dbReference type="GO" id="GO:0005634">
    <property type="term" value="C:nucleus"/>
    <property type="evidence" value="ECO:0007669"/>
    <property type="project" value="UniProtKB-SubCell"/>
</dbReference>
<feature type="region of interest" description="Disordered" evidence="7">
    <location>
        <begin position="480"/>
        <end position="508"/>
    </location>
</feature>
<gene>
    <name evidence="9" type="ORF">FSP39_003940</name>
</gene>
<accession>A0AA89C8N0</accession>
<evidence type="ECO:0000256" key="4">
    <source>
        <dbReference type="ARBA" id="ARBA00023163"/>
    </source>
</evidence>
<dbReference type="GO" id="GO:0035267">
    <property type="term" value="C:NuA4 histone acetyltransferase complex"/>
    <property type="evidence" value="ECO:0007669"/>
    <property type="project" value="InterPro"/>
</dbReference>